<accession>A0A067SSE4</accession>
<protein>
    <submittedName>
        <fullName evidence="2">Uncharacterized protein</fullName>
    </submittedName>
</protein>
<dbReference type="AlphaFoldDB" id="A0A067SSE4"/>
<evidence type="ECO:0000313" key="2">
    <source>
        <dbReference type="EMBL" id="KDR69698.1"/>
    </source>
</evidence>
<evidence type="ECO:0000256" key="1">
    <source>
        <dbReference type="SAM" id="SignalP"/>
    </source>
</evidence>
<reference evidence="3" key="1">
    <citation type="journal article" date="2014" name="Proc. Natl. Acad. Sci. U.S.A.">
        <title>Extensive sampling of basidiomycete genomes demonstrates inadequacy of the white-rot/brown-rot paradigm for wood decay fungi.</title>
        <authorList>
            <person name="Riley R."/>
            <person name="Salamov A.A."/>
            <person name="Brown D.W."/>
            <person name="Nagy L.G."/>
            <person name="Floudas D."/>
            <person name="Held B.W."/>
            <person name="Levasseur A."/>
            <person name="Lombard V."/>
            <person name="Morin E."/>
            <person name="Otillar R."/>
            <person name="Lindquist E.A."/>
            <person name="Sun H."/>
            <person name="LaButti K.M."/>
            <person name="Schmutz J."/>
            <person name="Jabbour D."/>
            <person name="Luo H."/>
            <person name="Baker S.E."/>
            <person name="Pisabarro A.G."/>
            <person name="Walton J.D."/>
            <person name="Blanchette R.A."/>
            <person name="Henrissat B."/>
            <person name="Martin F."/>
            <person name="Cullen D."/>
            <person name="Hibbett D.S."/>
            <person name="Grigoriev I.V."/>
        </authorList>
    </citation>
    <scope>NUCLEOTIDE SEQUENCE [LARGE SCALE GENOMIC DNA]</scope>
    <source>
        <strain evidence="3">CBS 339.88</strain>
    </source>
</reference>
<proteinExistence type="predicted"/>
<evidence type="ECO:0000313" key="3">
    <source>
        <dbReference type="Proteomes" id="UP000027222"/>
    </source>
</evidence>
<feature type="signal peptide" evidence="1">
    <location>
        <begin position="1"/>
        <end position="15"/>
    </location>
</feature>
<name>A0A067SSE4_GALM3</name>
<keyword evidence="3" id="KW-1185">Reference proteome</keyword>
<organism evidence="2 3">
    <name type="scientific">Galerina marginata (strain CBS 339.88)</name>
    <dbReference type="NCBI Taxonomy" id="685588"/>
    <lineage>
        <taxon>Eukaryota</taxon>
        <taxon>Fungi</taxon>
        <taxon>Dikarya</taxon>
        <taxon>Basidiomycota</taxon>
        <taxon>Agaricomycotina</taxon>
        <taxon>Agaricomycetes</taxon>
        <taxon>Agaricomycetidae</taxon>
        <taxon>Agaricales</taxon>
        <taxon>Agaricineae</taxon>
        <taxon>Strophariaceae</taxon>
        <taxon>Galerina</taxon>
    </lineage>
</organism>
<gene>
    <name evidence="2" type="ORF">GALMADRAFT_918680</name>
</gene>
<sequence length="90" mass="10077">MKLSFFISLLSTVIASQNALPCTTDTDCAALRCPPGTRTCEPAFCDTFICARPSCVSGSEQCPVSFQLCGLRKEELRVFTFSRLNQRFWR</sequence>
<dbReference type="EMBL" id="KL142401">
    <property type="protein sequence ID" value="KDR69698.1"/>
    <property type="molecule type" value="Genomic_DNA"/>
</dbReference>
<dbReference type="HOGENOM" id="CLU_2441004_0_0_1"/>
<feature type="chain" id="PRO_5012497695" evidence="1">
    <location>
        <begin position="16"/>
        <end position="90"/>
    </location>
</feature>
<dbReference type="Proteomes" id="UP000027222">
    <property type="component" value="Unassembled WGS sequence"/>
</dbReference>
<keyword evidence="1" id="KW-0732">Signal</keyword>